<feature type="non-terminal residue" evidence="1">
    <location>
        <position position="1"/>
    </location>
</feature>
<evidence type="ECO:0008006" key="3">
    <source>
        <dbReference type="Google" id="ProtNLM"/>
    </source>
</evidence>
<dbReference type="Proteomes" id="UP000005801">
    <property type="component" value="Unassembled WGS sequence"/>
</dbReference>
<dbReference type="Gene3D" id="3.30.1150.10">
    <property type="match status" value="1"/>
</dbReference>
<evidence type="ECO:0000313" key="2">
    <source>
        <dbReference type="Proteomes" id="UP000005801"/>
    </source>
</evidence>
<organism evidence="1 2">
    <name type="scientific">Plesiocystis pacifica SIR-1</name>
    <dbReference type="NCBI Taxonomy" id="391625"/>
    <lineage>
        <taxon>Bacteria</taxon>
        <taxon>Pseudomonadati</taxon>
        <taxon>Myxococcota</taxon>
        <taxon>Polyangia</taxon>
        <taxon>Nannocystales</taxon>
        <taxon>Nannocystaceae</taxon>
        <taxon>Plesiocystis</taxon>
    </lineage>
</organism>
<proteinExistence type="predicted"/>
<reference evidence="1 2" key="1">
    <citation type="submission" date="2007-06" db="EMBL/GenBank/DDBJ databases">
        <authorList>
            <person name="Shimkets L."/>
            <person name="Ferriera S."/>
            <person name="Johnson J."/>
            <person name="Kravitz S."/>
            <person name="Beeson K."/>
            <person name="Sutton G."/>
            <person name="Rogers Y.-H."/>
            <person name="Friedman R."/>
            <person name="Frazier M."/>
            <person name="Venter J.C."/>
        </authorList>
    </citation>
    <scope>NUCLEOTIDE SEQUENCE [LARGE SCALE GENOMIC DNA]</scope>
    <source>
        <strain evidence="1 2">SIR-1</strain>
    </source>
</reference>
<accession>A6GHK0</accession>
<protein>
    <recommendedName>
        <fullName evidence="3">TonB C-terminal domain-containing protein</fullName>
    </recommendedName>
</protein>
<dbReference type="SUPFAM" id="SSF74653">
    <property type="entry name" value="TolA/TonB C-terminal domain"/>
    <property type="match status" value="1"/>
</dbReference>
<dbReference type="AlphaFoldDB" id="A6GHK0"/>
<evidence type="ECO:0000313" key="1">
    <source>
        <dbReference type="EMBL" id="EDM74673.1"/>
    </source>
</evidence>
<name>A6GHK0_9BACT</name>
<dbReference type="EMBL" id="ABCS01000120">
    <property type="protein sequence ID" value="EDM74673.1"/>
    <property type="molecule type" value="Genomic_DNA"/>
</dbReference>
<keyword evidence="2" id="KW-1185">Reference proteome</keyword>
<gene>
    <name evidence="1" type="ORF">PPSIR1_11826</name>
</gene>
<sequence length="57" mass="6610">DTKGKVVDVKTKTKFPGDPQVDKIIRDTIKKWRFKPFVVGGKPVKTCTERTFKIKFK</sequence>
<comment type="caution">
    <text evidence="1">The sequence shown here is derived from an EMBL/GenBank/DDBJ whole genome shotgun (WGS) entry which is preliminary data.</text>
</comment>